<dbReference type="SUPFAM" id="SSF50249">
    <property type="entry name" value="Nucleic acid-binding proteins"/>
    <property type="match status" value="1"/>
</dbReference>
<dbReference type="EMBL" id="LGRX02002248">
    <property type="protein sequence ID" value="KAK3284570.1"/>
    <property type="molecule type" value="Genomic_DNA"/>
</dbReference>
<dbReference type="PANTHER" id="PTHR43450:SF1">
    <property type="entry name" value="ASPARTATE--TRNA LIGASE, CYTOPLASMIC"/>
    <property type="match status" value="1"/>
</dbReference>
<dbReference type="GO" id="GO:0004815">
    <property type="term" value="F:aspartate-tRNA ligase activity"/>
    <property type="evidence" value="ECO:0007669"/>
    <property type="project" value="InterPro"/>
</dbReference>
<reference evidence="5 6" key="1">
    <citation type="journal article" date="2015" name="Genome Biol. Evol.">
        <title>Comparative Genomics of a Bacterivorous Green Alga Reveals Evolutionary Causalities and Consequences of Phago-Mixotrophic Mode of Nutrition.</title>
        <authorList>
            <person name="Burns J.A."/>
            <person name="Paasch A."/>
            <person name="Narechania A."/>
            <person name="Kim E."/>
        </authorList>
    </citation>
    <scope>NUCLEOTIDE SEQUENCE [LARGE SCALE GENOMIC DNA]</scope>
    <source>
        <strain evidence="5 6">PLY_AMNH</strain>
    </source>
</reference>
<organism evidence="5 6">
    <name type="scientific">Cymbomonas tetramitiformis</name>
    <dbReference type="NCBI Taxonomy" id="36881"/>
    <lineage>
        <taxon>Eukaryota</taxon>
        <taxon>Viridiplantae</taxon>
        <taxon>Chlorophyta</taxon>
        <taxon>Pyramimonadophyceae</taxon>
        <taxon>Pyramimonadales</taxon>
        <taxon>Pyramimonadaceae</taxon>
        <taxon>Cymbomonas</taxon>
    </lineage>
</organism>
<dbReference type="InterPro" id="IPR012340">
    <property type="entry name" value="NA-bd_OB-fold"/>
</dbReference>
<dbReference type="Proteomes" id="UP001190700">
    <property type="component" value="Unassembled WGS sequence"/>
</dbReference>
<feature type="compositionally biased region" description="Low complexity" evidence="3">
    <location>
        <begin position="44"/>
        <end position="54"/>
    </location>
</feature>
<evidence type="ECO:0000313" key="5">
    <source>
        <dbReference type="EMBL" id="KAK3284570.1"/>
    </source>
</evidence>
<evidence type="ECO:0000256" key="1">
    <source>
        <dbReference type="ARBA" id="ARBA00022490"/>
    </source>
</evidence>
<keyword evidence="6" id="KW-1185">Reference proteome</keyword>
<dbReference type="GO" id="GO:0005829">
    <property type="term" value="C:cytosol"/>
    <property type="evidence" value="ECO:0007669"/>
    <property type="project" value="TreeGrafter"/>
</dbReference>
<dbReference type="GO" id="GO:0005524">
    <property type="term" value="F:ATP binding"/>
    <property type="evidence" value="ECO:0007669"/>
    <property type="project" value="InterPro"/>
</dbReference>
<comment type="caution">
    <text evidence="5">The sequence shown here is derived from an EMBL/GenBank/DDBJ whole genome shotgun (WGS) entry which is preliminary data.</text>
</comment>
<accession>A0AAE0LH53</accession>
<feature type="region of interest" description="Disordered" evidence="3">
    <location>
        <begin position="1"/>
        <end position="71"/>
    </location>
</feature>
<dbReference type="InterPro" id="IPR004523">
    <property type="entry name" value="Asp-tRNA_synthase_2"/>
</dbReference>
<dbReference type="InterPro" id="IPR004365">
    <property type="entry name" value="NA-bd_OB_tRNA"/>
</dbReference>
<dbReference type="GO" id="GO:0006422">
    <property type="term" value="P:aspartyl-tRNA aminoacylation"/>
    <property type="evidence" value="ECO:0007669"/>
    <property type="project" value="InterPro"/>
</dbReference>
<keyword evidence="1" id="KW-0963">Cytoplasm</keyword>
<protein>
    <recommendedName>
        <fullName evidence="2">Aspartyl-tRNA synthetase</fullName>
    </recommendedName>
</protein>
<dbReference type="Pfam" id="PF01336">
    <property type="entry name" value="tRNA_anti-codon"/>
    <property type="match status" value="1"/>
</dbReference>
<dbReference type="AlphaFoldDB" id="A0AAE0LH53"/>
<proteinExistence type="predicted"/>
<dbReference type="GO" id="GO:0017101">
    <property type="term" value="C:aminoacyl-tRNA synthetase multienzyme complex"/>
    <property type="evidence" value="ECO:0007669"/>
    <property type="project" value="TreeGrafter"/>
</dbReference>
<dbReference type="GO" id="GO:0003723">
    <property type="term" value="F:RNA binding"/>
    <property type="evidence" value="ECO:0007669"/>
    <property type="project" value="TreeGrafter"/>
</dbReference>
<evidence type="ECO:0000259" key="4">
    <source>
        <dbReference type="Pfam" id="PF01336"/>
    </source>
</evidence>
<sequence length="166" mass="17625">MADTPEAPGTPDVSEGAPVELSKSQQKKLAQKAEKEAKKKAKADAMAAEQAAARAAEENDPLKASYGDAPRVQSSEISGKVWTRVEDIDENSVGKTVLLRGRVHNVRGKGKSAFLVIRQSTATVQVVFFVDDVTVSKGMVKYVSGLTKESIVDIEGPFSFATSTGA</sequence>
<name>A0AAE0LH53_9CHLO</name>
<dbReference type="Gene3D" id="2.40.50.140">
    <property type="entry name" value="Nucleic acid-binding proteins"/>
    <property type="match status" value="1"/>
</dbReference>
<dbReference type="PANTHER" id="PTHR43450">
    <property type="entry name" value="ASPARTYL-TRNA SYNTHETASE"/>
    <property type="match status" value="1"/>
</dbReference>
<evidence type="ECO:0000256" key="2">
    <source>
        <dbReference type="ARBA" id="ARBA00033155"/>
    </source>
</evidence>
<feature type="domain" description="OB" evidence="4">
    <location>
        <begin position="97"/>
        <end position="156"/>
    </location>
</feature>
<evidence type="ECO:0000313" key="6">
    <source>
        <dbReference type="Proteomes" id="UP001190700"/>
    </source>
</evidence>
<gene>
    <name evidence="5" type="ORF">CYMTET_7793</name>
</gene>
<evidence type="ECO:0000256" key="3">
    <source>
        <dbReference type="SAM" id="MobiDB-lite"/>
    </source>
</evidence>